<comment type="caution">
    <text evidence="3">The sequence shown here is derived from an EMBL/GenBank/DDBJ whole genome shotgun (WGS) entry which is preliminary data.</text>
</comment>
<accession>A0A834XWY1</accession>
<dbReference type="PANTHER" id="PTHR48029">
    <property type="entry name" value="NUCLEOLAR PROTEIN 8"/>
    <property type="match status" value="1"/>
</dbReference>
<reference evidence="3 4" key="1">
    <citation type="submission" date="2020-08" db="EMBL/GenBank/DDBJ databases">
        <title>Aphidius gifuensis genome sequencing and assembly.</title>
        <authorList>
            <person name="Du Z."/>
        </authorList>
    </citation>
    <scope>NUCLEOTIDE SEQUENCE [LARGE SCALE GENOMIC DNA]</scope>
    <source>
        <strain evidence="3">YNYX2018</strain>
        <tissue evidence="3">Adults</tissue>
    </source>
</reference>
<dbReference type="OrthoDB" id="21643at2759"/>
<evidence type="ECO:0000256" key="2">
    <source>
        <dbReference type="SAM" id="MobiDB-lite"/>
    </source>
</evidence>
<name>A0A834XWY1_APHGI</name>
<dbReference type="AlphaFoldDB" id="A0A834XWY1"/>
<evidence type="ECO:0000256" key="1">
    <source>
        <dbReference type="ARBA" id="ARBA00022884"/>
    </source>
</evidence>
<dbReference type="GO" id="GO:0003723">
    <property type="term" value="F:RNA binding"/>
    <property type="evidence" value="ECO:0007669"/>
    <property type="project" value="UniProtKB-KW"/>
</dbReference>
<evidence type="ECO:0000313" key="3">
    <source>
        <dbReference type="EMBL" id="KAF7994107.1"/>
    </source>
</evidence>
<feature type="region of interest" description="Disordered" evidence="2">
    <location>
        <begin position="361"/>
        <end position="382"/>
    </location>
</feature>
<keyword evidence="4" id="KW-1185">Reference proteome</keyword>
<evidence type="ECO:0000313" key="4">
    <source>
        <dbReference type="Proteomes" id="UP000639338"/>
    </source>
</evidence>
<keyword evidence="1" id="KW-0694">RNA-binding</keyword>
<dbReference type="Proteomes" id="UP000639338">
    <property type="component" value="Unassembled WGS sequence"/>
</dbReference>
<protein>
    <submittedName>
        <fullName evidence="3">Uncharacterized protein</fullName>
    </submittedName>
</protein>
<dbReference type="EMBL" id="JACMRX010000003">
    <property type="protein sequence ID" value="KAF7994107.1"/>
    <property type="molecule type" value="Genomic_DNA"/>
</dbReference>
<organism evidence="3 4">
    <name type="scientific">Aphidius gifuensis</name>
    <name type="common">Parasitoid wasp</name>
    <dbReference type="NCBI Taxonomy" id="684658"/>
    <lineage>
        <taxon>Eukaryota</taxon>
        <taxon>Metazoa</taxon>
        <taxon>Ecdysozoa</taxon>
        <taxon>Arthropoda</taxon>
        <taxon>Hexapoda</taxon>
        <taxon>Insecta</taxon>
        <taxon>Pterygota</taxon>
        <taxon>Neoptera</taxon>
        <taxon>Endopterygota</taxon>
        <taxon>Hymenoptera</taxon>
        <taxon>Apocrita</taxon>
        <taxon>Ichneumonoidea</taxon>
        <taxon>Braconidae</taxon>
        <taxon>Aphidiinae</taxon>
        <taxon>Aphidius</taxon>
    </lineage>
</organism>
<gene>
    <name evidence="3" type="ORF">HCN44_011376</name>
</gene>
<dbReference type="PANTHER" id="PTHR48029:SF1">
    <property type="entry name" value="NUCLEOLAR PROTEIN 8"/>
    <property type="match status" value="1"/>
</dbReference>
<proteinExistence type="predicted"/>
<sequence>MKNNYNKKKNYKKKTIQEPVLQDSEAIRLASLKKQKKAFKAKEQVIRDALNSVDNNTQNNKIVFDDETIDTYINTQNVIETKKKQLFDDDDGDDGADSGAGIEFNISKKEKVVTIGNDDRFKLNKQFLDDNEEHEVDQHENDDNDFANEKSKEMEILQKLLGKPISKKTSVDNKVNGVFRYDPMAPNHQDYEPKIEKKVKPISKKQKKAEEAKKKVEEEAALAVPVSNEVFFSVSDKLSDALKGKEEFSLLSSFGAVETENNNDKQTTNFIGEKMEYELPSSNRFKYDSTDDEDENFNKAENDDGKINNISGFEKLNDSFFFTTKDTRFKDAENFFKSAAVLKESFSHVRRELKQIVRKKIRNNAKKLEPRKKKIQTMKKKH</sequence>